<keyword evidence="2 3" id="KW-0175">Coiled coil</keyword>
<evidence type="ECO:0000256" key="3">
    <source>
        <dbReference type="SAM" id="Coils"/>
    </source>
</evidence>
<sequence length="417" mass="46562">MDIPIRRNQSAFFKRVKPIYCVIAIALVAMTVLSFTIESALPSVENEKVWVGEVKRGEFSHEIRGVGNLVAADNRWISTASAGIVERVLVKPGARVSGDSILIKLRNPELEQDYKQAEWEYNAAEAQFLALKAEIEEKNLEYEMLVAEAKMEVELALMNEKAQKPLAEKNIISAIDFENSKLRARQSQLMLRIRSERQKRRAEVAKARLAAEEAKVWMFRNQVERMRAQVEALEVRAGFDGVVQQIPIELGQQIQVGTSVARVANPQELIAELQVQEVHAEKLSLDLVVIIDTRNELLNGKVIRIDPRVDKGNVQVDVEFNSQLSNSVRPDLSVTGTILVEKIADTLFIDRPAGVSANSESLLYIVDPSTLVARKSLVSFGSASVSQIEILNGLQLGEKVVLSDTTEFRQHNSIQIN</sequence>
<dbReference type="Proteomes" id="UP000315439">
    <property type="component" value="Unassembled WGS sequence"/>
</dbReference>
<comment type="subcellular location">
    <subcellularLocation>
        <location evidence="1">Cell envelope</location>
    </subcellularLocation>
</comment>
<dbReference type="Gene3D" id="2.40.30.170">
    <property type="match status" value="1"/>
</dbReference>
<proteinExistence type="predicted"/>
<evidence type="ECO:0000313" key="6">
    <source>
        <dbReference type="Proteomes" id="UP000315439"/>
    </source>
</evidence>
<dbReference type="RefSeq" id="WP_142893068.1">
    <property type="nucleotide sequence ID" value="NZ_ML660162.1"/>
</dbReference>
<evidence type="ECO:0000256" key="1">
    <source>
        <dbReference type="ARBA" id="ARBA00004196"/>
    </source>
</evidence>
<dbReference type="Gene3D" id="1.10.287.470">
    <property type="entry name" value="Helix hairpin bin"/>
    <property type="match status" value="1"/>
</dbReference>
<gene>
    <name evidence="5" type="ORF">FLL46_08560</name>
</gene>
<keyword evidence="4" id="KW-1133">Transmembrane helix</keyword>
<feature type="coiled-coil region" evidence="3">
    <location>
        <begin position="107"/>
        <end position="152"/>
    </location>
</feature>
<keyword evidence="4" id="KW-0472">Membrane</keyword>
<dbReference type="Gene3D" id="2.40.50.100">
    <property type="match status" value="1"/>
</dbReference>
<feature type="transmembrane region" description="Helical" evidence="4">
    <location>
        <begin position="20"/>
        <end position="37"/>
    </location>
</feature>
<dbReference type="AlphaFoldDB" id="A0A545UGG3"/>
<keyword evidence="6" id="KW-1185">Reference proteome</keyword>
<dbReference type="GO" id="GO:0030313">
    <property type="term" value="C:cell envelope"/>
    <property type="evidence" value="ECO:0007669"/>
    <property type="project" value="UniProtKB-SubCell"/>
</dbReference>
<evidence type="ECO:0000256" key="4">
    <source>
        <dbReference type="SAM" id="Phobius"/>
    </source>
</evidence>
<dbReference type="EMBL" id="VIKS01000004">
    <property type="protein sequence ID" value="TQV88560.1"/>
    <property type="molecule type" value="Genomic_DNA"/>
</dbReference>
<dbReference type="Gene3D" id="2.40.420.20">
    <property type="match status" value="1"/>
</dbReference>
<dbReference type="PANTHER" id="PTHR32347">
    <property type="entry name" value="EFFLUX SYSTEM COMPONENT YKNX-RELATED"/>
    <property type="match status" value="1"/>
</dbReference>
<evidence type="ECO:0000313" key="5">
    <source>
        <dbReference type="EMBL" id="TQV88560.1"/>
    </source>
</evidence>
<dbReference type="InterPro" id="IPR050465">
    <property type="entry name" value="UPF0194_transport"/>
</dbReference>
<protein>
    <submittedName>
        <fullName evidence="5">HlyD family efflux transporter periplasmic adaptor subunit</fullName>
    </submittedName>
</protein>
<comment type="caution">
    <text evidence="5">The sequence shown here is derived from an EMBL/GenBank/DDBJ whole genome shotgun (WGS) entry which is preliminary data.</text>
</comment>
<organism evidence="5 6">
    <name type="scientific">Aliikangiella coralliicola</name>
    <dbReference type="NCBI Taxonomy" id="2592383"/>
    <lineage>
        <taxon>Bacteria</taxon>
        <taxon>Pseudomonadati</taxon>
        <taxon>Pseudomonadota</taxon>
        <taxon>Gammaproteobacteria</taxon>
        <taxon>Oceanospirillales</taxon>
        <taxon>Pleioneaceae</taxon>
        <taxon>Aliikangiella</taxon>
    </lineage>
</organism>
<dbReference type="OrthoDB" id="9806939at2"/>
<keyword evidence="4" id="KW-0812">Transmembrane</keyword>
<reference evidence="5 6" key="1">
    <citation type="submission" date="2019-07" db="EMBL/GenBank/DDBJ databases">
        <title>Draft genome for Aliikangiella sp. M105.</title>
        <authorList>
            <person name="Wang G."/>
        </authorList>
    </citation>
    <scope>NUCLEOTIDE SEQUENCE [LARGE SCALE GENOMIC DNA]</scope>
    <source>
        <strain evidence="5 6">M105</strain>
    </source>
</reference>
<name>A0A545UGG3_9GAMM</name>
<accession>A0A545UGG3</accession>
<evidence type="ECO:0000256" key="2">
    <source>
        <dbReference type="ARBA" id="ARBA00023054"/>
    </source>
</evidence>